<dbReference type="FunFam" id="2.60.40.10:FF:000495">
    <property type="entry name" value="Periplasmic beta-glucosidase"/>
    <property type="match status" value="1"/>
</dbReference>
<reference evidence="6 7" key="2">
    <citation type="journal article" date="2011" name="ISME J.">
        <title>RNA-seq reveals cooperative metabolic interactions between two termite-gut spirochete species in co-culture.</title>
        <authorList>
            <person name="Rosenthal A.Z."/>
            <person name="Matson E.G."/>
            <person name="Eldar A."/>
            <person name="Leadbetter J.R."/>
        </authorList>
    </citation>
    <scope>NUCLEOTIDE SEQUENCE [LARGE SCALE GENOMIC DNA]</scope>
    <source>
        <strain evidence="7">ATCC BAA-888 / DSM 13862 / ZAS-9</strain>
    </source>
</reference>
<dbReference type="PRINTS" id="PR00133">
    <property type="entry name" value="GLHYDRLASE3"/>
</dbReference>
<dbReference type="Gene3D" id="2.60.40.10">
    <property type="entry name" value="Immunoglobulins"/>
    <property type="match status" value="1"/>
</dbReference>
<dbReference type="SUPFAM" id="SSF52279">
    <property type="entry name" value="Beta-D-glucan exohydrolase, C-terminal domain"/>
    <property type="match status" value="1"/>
</dbReference>
<dbReference type="RefSeq" id="WP_015713131.1">
    <property type="nucleotide sequence ID" value="NC_015577.1"/>
</dbReference>
<sequence length="800" mass="86483">MTSKEIIPQMTLEEKAALCSGRDFWSLKGIERFGLEAIMVTDGPHGLRKQGGDGDHLGLNQSVPATCFPAACATACSFDRSLLEEIGAAMGEECRKEKVAVLLGPAANIKRSPLCGRNFEYISEDPFLTGEIAAALIKGVQKLGVGTSLKHYAVNNQEKRRMTINAVVDERAFREIYLAGFEKAVREAKPWTLMCSYNKINGTYASENKKLLTDILRDEWAYQGLVMTDWGASNNRLEGIKAGLDLQMPGPDADNDKRIIEAVKSGALSIEDLDKVVARVVDLIIKAGEGDSIGFACDMEAHHLLARRAAAESAVLLKNDENILPLVPGKTLAVIGAFAISPRYQGAGSSKINPSHLDKAFDAIMRTGIKAEYAPGYSLEAGSGVNEKLIAEAAKLAGEKDSAVVFAGLPDEYESEGFDRASMDMSESHNKLIEAVAKANPNTVVVLQLGSPVALPWADKVKGILLLYLSGQAGGGAAADLLTGNACPGGKLAETWPLALEDNPSYGNFPGSTKTVEYRESIFAGYRWYDALEKEVRYPFGFGLSYTSFEYSDLKLGTSAEAKDNFKKGDALKVSFTVKNTGSREGSETAQLYIAPDASVLFRAKKELKGFEKLHLKPGESKTVTLILDERSFAYYNVQAKDWSLEGGLYRILIGASSRDIRLEGKLELTGDKRETAFAFLKGGRPVFDDASFKAIYGAELPPKERLPGEPFTVNTSVEEIKDTPIGKALFGMAVQGLEQAFGKEKSDLKVMMESMLMDMPLRGLGMMSGGRLTPPVIEALVEALNGKPNPIASGLLGMK</sequence>
<accession>F5YGD5</accession>
<dbReference type="InterPro" id="IPR002772">
    <property type="entry name" value="Glyco_hydro_3_C"/>
</dbReference>
<dbReference type="EMBL" id="CP001841">
    <property type="protein sequence ID" value="AEF82048.1"/>
    <property type="molecule type" value="Genomic_DNA"/>
</dbReference>
<evidence type="ECO:0000256" key="1">
    <source>
        <dbReference type="ARBA" id="ARBA00005336"/>
    </source>
</evidence>
<gene>
    <name evidence="6" type="ordered locus">TREAZ_2383</name>
</gene>
<evidence type="ECO:0000259" key="5">
    <source>
        <dbReference type="SMART" id="SM01217"/>
    </source>
</evidence>
<dbReference type="PANTHER" id="PTHR42715:SF10">
    <property type="entry name" value="BETA-GLUCOSIDASE"/>
    <property type="match status" value="1"/>
</dbReference>
<evidence type="ECO:0000313" key="6">
    <source>
        <dbReference type="EMBL" id="AEF82048.1"/>
    </source>
</evidence>
<dbReference type="Gene3D" id="3.40.50.1700">
    <property type="entry name" value="Glycoside hydrolase family 3 C-terminal domain"/>
    <property type="match status" value="1"/>
</dbReference>
<reference evidence="7" key="1">
    <citation type="submission" date="2009-12" db="EMBL/GenBank/DDBJ databases">
        <title>Complete sequence of Treponema azotonutricium strain ZAS-9.</title>
        <authorList>
            <person name="Tetu S.G."/>
            <person name="Matson E."/>
            <person name="Ren Q."/>
            <person name="Seshadri R."/>
            <person name="Elbourne L."/>
            <person name="Hassan K.A."/>
            <person name="Durkin A."/>
            <person name="Radune D."/>
            <person name="Mohamoud Y."/>
            <person name="Shay R."/>
            <person name="Jin S."/>
            <person name="Zhang X."/>
            <person name="Lucey K."/>
            <person name="Ballor N.R."/>
            <person name="Ottesen E."/>
            <person name="Rosenthal R."/>
            <person name="Allen A."/>
            <person name="Leadbetter J.R."/>
            <person name="Paulsen I.T."/>
        </authorList>
    </citation>
    <scope>NUCLEOTIDE SEQUENCE [LARGE SCALE GENOMIC DNA]</scope>
    <source>
        <strain evidence="7">ATCC BAA-888 / DSM 13862 / ZAS-9</strain>
    </source>
</reference>
<evidence type="ECO:0000313" key="7">
    <source>
        <dbReference type="Proteomes" id="UP000009222"/>
    </source>
</evidence>
<dbReference type="InterPro" id="IPR019800">
    <property type="entry name" value="Glyco_hydro_3_AS"/>
</dbReference>
<dbReference type="InterPro" id="IPR017853">
    <property type="entry name" value="GH"/>
</dbReference>
<dbReference type="Proteomes" id="UP000009222">
    <property type="component" value="Chromosome"/>
</dbReference>
<dbReference type="InterPro" id="IPR050288">
    <property type="entry name" value="Cellulose_deg_GH3"/>
</dbReference>
<dbReference type="Gene3D" id="3.20.20.300">
    <property type="entry name" value="Glycoside hydrolase, family 3, N-terminal domain"/>
    <property type="match status" value="1"/>
</dbReference>
<dbReference type="HOGENOM" id="CLU_004542_4_1_12"/>
<dbReference type="Pfam" id="PF14310">
    <property type="entry name" value="Fn3-like"/>
    <property type="match status" value="1"/>
</dbReference>
<dbReference type="Pfam" id="PF01915">
    <property type="entry name" value="Glyco_hydro_3_C"/>
    <property type="match status" value="1"/>
</dbReference>
<dbReference type="OrthoDB" id="9805821at2"/>
<name>F5YGD5_LEAAZ</name>
<dbReference type="Pfam" id="PF00933">
    <property type="entry name" value="Glyco_hydro_3"/>
    <property type="match status" value="1"/>
</dbReference>
<dbReference type="AlphaFoldDB" id="F5YGD5"/>
<dbReference type="eggNOG" id="COG1472">
    <property type="taxonomic scope" value="Bacteria"/>
</dbReference>
<keyword evidence="7" id="KW-1185">Reference proteome</keyword>
<dbReference type="PANTHER" id="PTHR42715">
    <property type="entry name" value="BETA-GLUCOSIDASE"/>
    <property type="match status" value="1"/>
</dbReference>
<dbReference type="InterPro" id="IPR013783">
    <property type="entry name" value="Ig-like_fold"/>
</dbReference>
<dbReference type="InterPro" id="IPR026891">
    <property type="entry name" value="Fn3-like"/>
</dbReference>
<dbReference type="SUPFAM" id="SSF51445">
    <property type="entry name" value="(Trans)glycosidases"/>
    <property type="match status" value="1"/>
</dbReference>
<keyword evidence="2 4" id="KW-0378">Hydrolase</keyword>
<dbReference type="InterPro" id="IPR001764">
    <property type="entry name" value="Glyco_hydro_3_N"/>
</dbReference>
<comment type="similarity">
    <text evidence="1 4">Belongs to the glycosyl hydrolase 3 family.</text>
</comment>
<proteinExistence type="inferred from homology"/>
<feature type="domain" description="Fibronectin type III-like" evidence="5">
    <location>
        <begin position="588"/>
        <end position="658"/>
    </location>
</feature>
<protein>
    <submittedName>
        <fullName evidence="6">Beta-glucosidase (Gentiobiase) (Cellobiase) (Beta-D-glucoside glucohydrolase)</fullName>
        <ecNumber evidence="6">3.2.1.21</ecNumber>
    </submittedName>
</protein>
<dbReference type="GO" id="GO:0005975">
    <property type="term" value="P:carbohydrate metabolic process"/>
    <property type="evidence" value="ECO:0007669"/>
    <property type="project" value="InterPro"/>
</dbReference>
<evidence type="ECO:0000256" key="2">
    <source>
        <dbReference type="ARBA" id="ARBA00022801"/>
    </source>
</evidence>
<dbReference type="InterPro" id="IPR036881">
    <property type="entry name" value="Glyco_hydro_3_C_sf"/>
</dbReference>
<organism evidence="6 7">
    <name type="scientific">Leadbettera azotonutricia (strain ATCC BAA-888 / DSM 13862 / ZAS-9)</name>
    <name type="common">Treponema azotonutricium</name>
    <dbReference type="NCBI Taxonomy" id="545695"/>
    <lineage>
        <taxon>Bacteria</taxon>
        <taxon>Pseudomonadati</taxon>
        <taxon>Spirochaetota</taxon>
        <taxon>Spirochaetia</taxon>
        <taxon>Spirochaetales</taxon>
        <taxon>Breznakiellaceae</taxon>
        <taxon>Leadbettera</taxon>
    </lineage>
</organism>
<evidence type="ECO:0000256" key="3">
    <source>
        <dbReference type="ARBA" id="ARBA00023277"/>
    </source>
</evidence>
<dbReference type="PROSITE" id="PS00775">
    <property type="entry name" value="GLYCOSYL_HYDROL_F3"/>
    <property type="match status" value="1"/>
</dbReference>
<dbReference type="EC" id="3.2.1.21" evidence="6"/>
<dbReference type="STRING" id="545695.TREAZ_2383"/>
<dbReference type="KEGG" id="taz:TREAZ_2383"/>
<dbReference type="InParanoid" id="F5YGD5"/>
<dbReference type="GO" id="GO:0008422">
    <property type="term" value="F:beta-glucosidase activity"/>
    <property type="evidence" value="ECO:0007669"/>
    <property type="project" value="UniProtKB-EC"/>
</dbReference>
<dbReference type="InterPro" id="IPR036962">
    <property type="entry name" value="Glyco_hydro_3_N_sf"/>
</dbReference>
<keyword evidence="4 6" id="KW-0326">Glycosidase</keyword>
<evidence type="ECO:0000256" key="4">
    <source>
        <dbReference type="RuleBase" id="RU361161"/>
    </source>
</evidence>
<keyword evidence="3" id="KW-0119">Carbohydrate metabolism</keyword>
<dbReference type="SMART" id="SM01217">
    <property type="entry name" value="Fn3_like"/>
    <property type="match status" value="1"/>
</dbReference>